<comment type="caution">
    <text evidence="1">The sequence shown here is derived from an EMBL/GenBank/DDBJ whole genome shotgun (WGS) entry which is preliminary data.</text>
</comment>
<organism evidence="1 2">
    <name type="scientific">Psilocybe cubensis</name>
    <name type="common">Psychedelic mushroom</name>
    <name type="synonym">Stropharia cubensis</name>
    <dbReference type="NCBI Taxonomy" id="181762"/>
    <lineage>
        <taxon>Eukaryota</taxon>
        <taxon>Fungi</taxon>
        <taxon>Dikarya</taxon>
        <taxon>Basidiomycota</taxon>
        <taxon>Agaricomycotina</taxon>
        <taxon>Agaricomycetes</taxon>
        <taxon>Agaricomycetidae</taxon>
        <taxon>Agaricales</taxon>
        <taxon>Agaricineae</taxon>
        <taxon>Strophariaceae</taxon>
        <taxon>Psilocybe</taxon>
    </lineage>
</organism>
<keyword evidence="2" id="KW-1185">Reference proteome</keyword>
<proteinExistence type="predicted"/>
<evidence type="ECO:0000313" key="2">
    <source>
        <dbReference type="Proteomes" id="UP000664032"/>
    </source>
</evidence>
<sequence>MQSTDGLEGFPDTLASPSFSRVTTLKVQCNGLMGHPPPFHHSFERFLVHFDSVTTLHVREQDIYILMKHIITDSLSENVLFQGLRHLVIFEFDYIGVSFFECKCRYHPGPASGSIQQFLRLRKQLGMPPIQDLTVDLTTAEYQTKDSRPALNIDPALDSFFGINIVWKVDERMVYIRDCEKQAE</sequence>
<protein>
    <submittedName>
        <fullName evidence="1">Uncharacterized protein</fullName>
    </submittedName>
</protein>
<reference evidence="1" key="1">
    <citation type="submission" date="2021-10" db="EMBL/GenBank/DDBJ databases">
        <title>Psilocybe cubensis genome.</title>
        <authorList>
            <person name="Mckernan K.J."/>
            <person name="Crawford S."/>
            <person name="Trippe A."/>
            <person name="Kane L.T."/>
            <person name="Mclaughlin S."/>
        </authorList>
    </citation>
    <scope>NUCLEOTIDE SEQUENCE</scope>
    <source>
        <strain evidence="1">MGC-MH-2018</strain>
    </source>
</reference>
<gene>
    <name evidence="1" type="ORF">JR316_0005328</name>
</gene>
<evidence type="ECO:0000313" key="1">
    <source>
        <dbReference type="EMBL" id="KAH9483224.1"/>
    </source>
</evidence>
<dbReference type="EMBL" id="JAFIQS020000004">
    <property type="protein sequence ID" value="KAH9483224.1"/>
    <property type="molecule type" value="Genomic_DNA"/>
</dbReference>
<accession>A0ACB8H675</accession>
<dbReference type="Proteomes" id="UP000664032">
    <property type="component" value="Unassembled WGS sequence"/>
</dbReference>
<name>A0ACB8H675_PSICU</name>